<sequence length="436" mass="47295">MEFNAGSQPWQDATALEEMMRTARWYRGHEPKIEFGPWARTGNSSSAMVLQLIRSEGRIYQVPIYLGPAMPSDHELPGYIGPTGNLSAFDATEHPAGTAAIYEALLDGLEWEGPLTVSATALRGSANELPRVVSSHKLSSEQSNTSVIYNFGAGGAEGAGIIIKIFRVVSAGRNPDVELMEGLEKCGTTAIPRQYGSLSSDADGHIDLAVAVEFLAGSVDAWQVLTAQAAASPTLADPQQIVELGAMTREIHRDLAGAFPTITPTEELKRRMRTIWQERAQQAILDAPELAEKLPAISTVFDAAVDSPWPELTRIHGDLHLGQVLRSPERGWVALDFEGEPLRPLELRQQPDVPLRDVAGMLRSFDYAAGATGVGRKWATQARAAFLEGYGPIENQALLDALELDKALYEVSYEAASRPDWIHIPLAGVDALLTKP</sequence>
<dbReference type="GO" id="GO:0003844">
    <property type="term" value="F:1,4-alpha-glucan branching enzyme activity"/>
    <property type="evidence" value="ECO:0007669"/>
    <property type="project" value="UniProtKB-EC"/>
</dbReference>
<comment type="caution">
    <text evidence="2">The sequence shown here is derived from an EMBL/GenBank/DDBJ whole genome shotgun (WGS) entry which is preliminary data.</text>
</comment>
<keyword evidence="2" id="KW-0808">Transferase</keyword>
<evidence type="ECO:0000313" key="3">
    <source>
        <dbReference type="Proteomes" id="UP001235966"/>
    </source>
</evidence>
<evidence type="ECO:0000259" key="1">
    <source>
        <dbReference type="Pfam" id="PF01636"/>
    </source>
</evidence>
<dbReference type="InterPro" id="IPR011009">
    <property type="entry name" value="Kinase-like_dom_sf"/>
</dbReference>
<name>A0ABT9N9W5_9ACTO</name>
<evidence type="ECO:0000313" key="2">
    <source>
        <dbReference type="EMBL" id="MDP9800485.1"/>
    </source>
</evidence>
<reference evidence="2 3" key="1">
    <citation type="submission" date="2023-07" db="EMBL/GenBank/DDBJ databases">
        <title>Sequencing the genomes of 1000 actinobacteria strains.</title>
        <authorList>
            <person name="Klenk H.-P."/>
        </authorList>
    </citation>
    <scope>NUCLEOTIDE SEQUENCE [LARGE SCALE GENOMIC DNA]</scope>
    <source>
        <strain evidence="2 3">DSM 102162</strain>
    </source>
</reference>
<dbReference type="InterPro" id="IPR002575">
    <property type="entry name" value="Aminoglycoside_PTrfase"/>
</dbReference>
<protein>
    <submittedName>
        <fullName evidence="2">1,4-alpha-glucan branching enzyme</fullName>
        <ecNumber evidence="2">2.4.1.18</ecNumber>
    </submittedName>
</protein>
<dbReference type="EC" id="2.4.1.18" evidence="2"/>
<feature type="domain" description="Aminoglycoside phosphotransferase" evidence="1">
    <location>
        <begin position="221"/>
        <end position="338"/>
    </location>
</feature>
<gene>
    <name evidence="2" type="ORF">J2S49_000561</name>
</gene>
<dbReference type="Pfam" id="PF01636">
    <property type="entry name" value="APH"/>
    <property type="match status" value="1"/>
</dbReference>
<dbReference type="Proteomes" id="UP001235966">
    <property type="component" value="Unassembled WGS sequence"/>
</dbReference>
<dbReference type="SUPFAM" id="SSF56112">
    <property type="entry name" value="Protein kinase-like (PK-like)"/>
    <property type="match status" value="1"/>
</dbReference>
<proteinExistence type="predicted"/>
<organism evidence="2 3">
    <name type="scientific">Arcanobacterium wilhelmae</name>
    <dbReference type="NCBI Taxonomy" id="1803177"/>
    <lineage>
        <taxon>Bacteria</taxon>
        <taxon>Bacillati</taxon>
        <taxon>Actinomycetota</taxon>
        <taxon>Actinomycetes</taxon>
        <taxon>Actinomycetales</taxon>
        <taxon>Actinomycetaceae</taxon>
        <taxon>Arcanobacterium</taxon>
    </lineage>
</organism>
<keyword evidence="2" id="KW-0328">Glycosyltransferase</keyword>
<dbReference type="EMBL" id="JAUSQW010000001">
    <property type="protein sequence ID" value="MDP9800485.1"/>
    <property type="molecule type" value="Genomic_DNA"/>
</dbReference>
<keyword evidence="3" id="KW-1185">Reference proteome</keyword>
<dbReference type="Gene3D" id="3.90.1200.10">
    <property type="match status" value="1"/>
</dbReference>
<accession>A0ABT9N9W5</accession>
<dbReference type="RefSeq" id="WP_278057860.1">
    <property type="nucleotide sequence ID" value="NZ_CP121247.1"/>
</dbReference>